<sequence length="336" mass="37667">MSISELVIRALSRHKGFESAHIWSVENEEKYSTLELQRASGLRSKLVSKEIFSLMRHLNHEGIFTRGLCSGIQGQGSLKDTLAAFGEHMSALAQGKKVHYVELGPEPIKTAHLVKALRTQASGILLYTAVDINETSELSMKNAIAPLLDNENNFHYVAANYHHLCRSDIDRKQDLTLITMLGFQEGNELPTVIGELIRNLSDSTTYVVSEMQLYIEGHNKHIYDFYQNDCMVAFSRLVSQLQDFQATGDHIVTLLTLPVLGRELYAAVTLQPGTRDGVPGYLITNICLKYTMEQFRAIRQYQGLEVIDEFMTGDASVVYQLSRLKKPGRDAGSVIQ</sequence>
<proteinExistence type="predicted"/>
<organism evidence="1 2">
    <name type="scientific">Pseudomonas cerasi</name>
    <dbReference type="NCBI Taxonomy" id="1583341"/>
    <lineage>
        <taxon>Bacteria</taxon>
        <taxon>Pseudomonadati</taxon>
        <taxon>Pseudomonadota</taxon>
        <taxon>Gammaproteobacteria</taxon>
        <taxon>Pseudomonadales</taxon>
        <taxon>Pseudomonadaceae</taxon>
        <taxon>Pseudomonas</taxon>
    </lineage>
</organism>
<evidence type="ECO:0008006" key="3">
    <source>
        <dbReference type="Google" id="ProtNLM"/>
    </source>
</evidence>
<dbReference type="RefSeq" id="WP_065349656.1">
    <property type="nucleotide sequence ID" value="NZ_LT222319.1"/>
</dbReference>
<dbReference type="AlphaFoldDB" id="A0A193SNJ7"/>
<accession>A0A193SNJ7</accession>
<dbReference type="EMBL" id="LT963395">
    <property type="protein sequence ID" value="SOS19882.1"/>
    <property type="molecule type" value="Genomic_DNA"/>
</dbReference>
<gene>
    <name evidence="1" type="ORF">PL963_02329</name>
</gene>
<dbReference type="Proteomes" id="UP000239025">
    <property type="component" value="Chromosome 1"/>
</dbReference>
<evidence type="ECO:0000313" key="2">
    <source>
        <dbReference type="Proteomes" id="UP000239025"/>
    </source>
</evidence>
<reference evidence="2" key="1">
    <citation type="submission" date="2017-11" db="EMBL/GenBank/DDBJ databases">
        <authorList>
            <person name="Blom J."/>
        </authorList>
    </citation>
    <scope>NUCLEOTIDE SEQUENCE [LARGE SCALE GENOMIC DNA]</scope>
</reference>
<keyword evidence="2" id="KW-1185">Reference proteome</keyword>
<evidence type="ECO:0000313" key="1">
    <source>
        <dbReference type="EMBL" id="SOS19882.1"/>
    </source>
</evidence>
<protein>
    <recommendedName>
        <fullName evidence="3">Histidine-specific methyltransferase SAM-dependent domain-containing protein</fullName>
    </recommendedName>
</protein>
<name>A0A193SNJ7_9PSED</name>